<dbReference type="Pfam" id="PF09631">
    <property type="entry name" value="Sen15"/>
    <property type="match status" value="1"/>
</dbReference>
<dbReference type="InterPro" id="IPR018593">
    <property type="entry name" value="tRNA-endonuc_su_Sen15"/>
</dbReference>
<dbReference type="Gene3D" id="3.40.1350.10">
    <property type="match status" value="1"/>
</dbReference>
<protein>
    <submittedName>
        <fullName evidence="4">(northern house mosquito) hypothetical protein</fullName>
    </submittedName>
</protein>
<evidence type="ECO:0000259" key="3">
    <source>
        <dbReference type="Pfam" id="PF09631"/>
    </source>
</evidence>
<evidence type="ECO:0000313" key="4">
    <source>
        <dbReference type="EMBL" id="CAG6497169.1"/>
    </source>
</evidence>
<dbReference type="EMBL" id="HBUE01132623">
    <property type="protein sequence ID" value="CAG6497169.1"/>
    <property type="molecule type" value="Transcribed_RNA"/>
</dbReference>
<dbReference type="GO" id="GO:0006388">
    <property type="term" value="P:tRNA splicing, via endonucleolytic cleavage and ligation"/>
    <property type="evidence" value="ECO:0007669"/>
    <property type="project" value="InterPro"/>
</dbReference>
<evidence type="ECO:0000256" key="1">
    <source>
        <dbReference type="ARBA" id="ARBA00006091"/>
    </source>
</evidence>
<dbReference type="InterPro" id="IPR011856">
    <property type="entry name" value="tRNA_endonuc-like_dom_sf"/>
</dbReference>
<organism evidence="4">
    <name type="scientific">Culex pipiens</name>
    <name type="common">House mosquito</name>
    <dbReference type="NCBI Taxonomy" id="7175"/>
    <lineage>
        <taxon>Eukaryota</taxon>
        <taxon>Metazoa</taxon>
        <taxon>Ecdysozoa</taxon>
        <taxon>Arthropoda</taxon>
        <taxon>Hexapoda</taxon>
        <taxon>Insecta</taxon>
        <taxon>Pterygota</taxon>
        <taxon>Neoptera</taxon>
        <taxon>Endopterygota</taxon>
        <taxon>Diptera</taxon>
        <taxon>Nematocera</taxon>
        <taxon>Culicoidea</taxon>
        <taxon>Culicidae</taxon>
        <taxon>Culicinae</taxon>
        <taxon>Culicini</taxon>
        <taxon>Culex</taxon>
        <taxon>Culex</taxon>
    </lineage>
</organism>
<dbReference type="GO" id="GO:0003676">
    <property type="term" value="F:nucleic acid binding"/>
    <property type="evidence" value="ECO:0007669"/>
    <property type="project" value="InterPro"/>
</dbReference>
<reference evidence="4" key="1">
    <citation type="submission" date="2021-05" db="EMBL/GenBank/DDBJ databases">
        <authorList>
            <person name="Alioto T."/>
            <person name="Alioto T."/>
            <person name="Gomez Garrido J."/>
        </authorList>
    </citation>
    <scope>NUCLEOTIDE SEQUENCE</scope>
</reference>
<dbReference type="AlphaFoldDB" id="A0A8D8CMJ7"/>
<dbReference type="PANTHER" id="PTHR28582">
    <property type="entry name" value="TRNA-SPLICING ENDONUCLEASE SUBUNIT SEN15"/>
    <property type="match status" value="1"/>
</dbReference>
<keyword evidence="2" id="KW-0819">tRNA processing</keyword>
<dbReference type="PANTHER" id="PTHR28582:SF1">
    <property type="entry name" value="TRNA-SPLICING ENDONUCLEASE SUBUNIT SEN15"/>
    <property type="match status" value="1"/>
</dbReference>
<dbReference type="GO" id="GO:0005634">
    <property type="term" value="C:nucleus"/>
    <property type="evidence" value="ECO:0007669"/>
    <property type="project" value="UniProtKB-ARBA"/>
</dbReference>
<dbReference type="SUPFAM" id="SSF53032">
    <property type="entry name" value="tRNA-intron endonuclease catalytic domain-like"/>
    <property type="match status" value="1"/>
</dbReference>
<accession>A0A8D8CMJ7</accession>
<evidence type="ECO:0000256" key="2">
    <source>
        <dbReference type="ARBA" id="ARBA00022694"/>
    </source>
</evidence>
<sequence length="163" mass="18115">MENINPAFKILNEIRQLGCTDEALCAATYRTYLHLCEDRSMWDVQYNFSSQLNTLYLTARKQQTSPEDVYIPVPSFDSIPLERIEKLQAELVPTPAEASEPGGSQNGSRSLVLAVCDPSSTVLLYRMSNAIKPVFGKPLSRNKMLKQRAAARAGGGDETMEVQ</sequence>
<proteinExistence type="inferred from homology"/>
<name>A0A8D8CMJ7_CULPI</name>
<feature type="domain" description="tRNA-splicing endonuclease subunit Sen15" evidence="3">
    <location>
        <begin position="31"/>
        <end position="132"/>
    </location>
</feature>
<comment type="similarity">
    <text evidence="1">Belongs to the SEN15 family.</text>
</comment>
<dbReference type="InterPro" id="IPR036167">
    <property type="entry name" value="tRNA_intron_Endo_cat-like_sf"/>
</dbReference>